<dbReference type="SUPFAM" id="SSF46946">
    <property type="entry name" value="S13-like H2TH domain"/>
    <property type="match status" value="1"/>
</dbReference>
<dbReference type="InterPro" id="IPR015886">
    <property type="entry name" value="H2TH_FPG"/>
</dbReference>
<evidence type="ECO:0000256" key="15">
    <source>
        <dbReference type="HAMAP-Rule" id="MF_00103"/>
    </source>
</evidence>
<evidence type="ECO:0000256" key="3">
    <source>
        <dbReference type="ARBA" id="ARBA00011245"/>
    </source>
</evidence>
<evidence type="ECO:0000313" key="19">
    <source>
        <dbReference type="EMBL" id="HIX56742.1"/>
    </source>
</evidence>
<dbReference type="FunFam" id="1.10.8.50:FF:000003">
    <property type="entry name" value="Formamidopyrimidine-DNA glycosylase"/>
    <property type="match status" value="1"/>
</dbReference>
<dbReference type="PANTHER" id="PTHR22993:SF9">
    <property type="entry name" value="FORMAMIDOPYRIMIDINE-DNA GLYCOSYLASE"/>
    <property type="match status" value="1"/>
</dbReference>
<keyword evidence="12 15" id="KW-0511">Multifunctional enzyme</keyword>
<evidence type="ECO:0000256" key="7">
    <source>
        <dbReference type="ARBA" id="ARBA00022801"/>
    </source>
</evidence>
<dbReference type="InterPro" id="IPR020629">
    <property type="entry name" value="FPG_Glyclase"/>
</dbReference>
<comment type="catalytic activity">
    <reaction evidence="14 15">
        <text>2'-deoxyribonucleotide-(2'-deoxyribose 5'-phosphate)-2'-deoxyribonucleotide-DNA = a 3'-end 2'-deoxyribonucleotide-(2,3-dehydro-2,3-deoxyribose 5'-phosphate)-DNA + a 5'-end 5'-phospho-2'-deoxyribonucleoside-DNA + H(+)</text>
        <dbReference type="Rhea" id="RHEA:66592"/>
        <dbReference type="Rhea" id="RHEA-COMP:13180"/>
        <dbReference type="Rhea" id="RHEA-COMP:16897"/>
        <dbReference type="Rhea" id="RHEA-COMP:17067"/>
        <dbReference type="ChEBI" id="CHEBI:15378"/>
        <dbReference type="ChEBI" id="CHEBI:136412"/>
        <dbReference type="ChEBI" id="CHEBI:157695"/>
        <dbReference type="ChEBI" id="CHEBI:167181"/>
        <dbReference type="EC" id="4.2.99.18"/>
    </reaction>
</comment>
<dbReference type="InterPro" id="IPR010663">
    <property type="entry name" value="Znf_FPG/IleRS"/>
</dbReference>
<feature type="binding site" evidence="15">
    <location>
        <position position="153"/>
    </location>
    <ligand>
        <name>DNA</name>
        <dbReference type="ChEBI" id="CHEBI:16991"/>
    </ligand>
</feature>
<evidence type="ECO:0000256" key="11">
    <source>
        <dbReference type="ARBA" id="ARBA00023239"/>
    </source>
</evidence>
<reference evidence="19" key="2">
    <citation type="submission" date="2021-04" db="EMBL/GenBank/DDBJ databases">
        <authorList>
            <person name="Gilroy R."/>
        </authorList>
    </citation>
    <scope>NUCLEOTIDE SEQUENCE</scope>
    <source>
        <strain evidence="19">USASDec5-558</strain>
    </source>
</reference>
<feature type="domain" description="Formamidopyrimidine-DNA glycosylase catalytic" evidence="18">
    <location>
        <begin position="2"/>
        <end position="112"/>
    </location>
</feature>
<keyword evidence="4 15" id="KW-0479">Metal-binding</keyword>
<dbReference type="SMART" id="SM01232">
    <property type="entry name" value="H2TH"/>
    <property type="match status" value="1"/>
</dbReference>
<dbReference type="InterPro" id="IPR012319">
    <property type="entry name" value="FPG_cat"/>
</dbReference>
<dbReference type="CDD" id="cd08966">
    <property type="entry name" value="EcFpg-like_N"/>
    <property type="match status" value="1"/>
</dbReference>
<feature type="active site" description="Proton donor; for delta-elimination activity" evidence="15">
    <location>
        <position position="262"/>
    </location>
</feature>
<feature type="region of interest" description="Disordered" evidence="16">
    <location>
        <begin position="276"/>
        <end position="295"/>
    </location>
</feature>
<dbReference type="NCBIfam" id="TIGR00577">
    <property type="entry name" value="fpg"/>
    <property type="match status" value="1"/>
</dbReference>
<dbReference type="GO" id="GO:0008270">
    <property type="term" value="F:zinc ion binding"/>
    <property type="evidence" value="ECO:0007669"/>
    <property type="project" value="UniProtKB-UniRule"/>
</dbReference>
<comment type="cofactor">
    <cofactor evidence="15">
        <name>Zn(2+)</name>
        <dbReference type="ChEBI" id="CHEBI:29105"/>
    </cofactor>
    <text evidence="15">Binds 1 zinc ion per subunit.</text>
</comment>
<dbReference type="Pfam" id="PF01149">
    <property type="entry name" value="Fapy_DNA_glyco"/>
    <property type="match status" value="1"/>
</dbReference>
<keyword evidence="10 15" id="KW-0234">DNA repair</keyword>
<feature type="binding site" evidence="15">
    <location>
        <position position="90"/>
    </location>
    <ligand>
        <name>DNA</name>
        <dbReference type="ChEBI" id="CHEBI:16991"/>
    </ligand>
</feature>
<dbReference type="EMBL" id="DXEV01000089">
    <property type="protein sequence ID" value="HIX56742.1"/>
    <property type="molecule type" value="Genomic_DNA"/>
</dbReference>
<dbReference type="NCBIfam" id="NF002211">
    <property type="entry name" value="PRK01103.1"/>
    <property type="match status" value="1"/>
</dbReference>
<dbReference type="Pfam" id="PF06827">
    <property type="entry name" value="zf-FPG_IleRS"/>
    <property type="match status" value="1"/>
</dbReference>
<keyword evidence="11 15" id="KW-0456">Lyase</keyword>
<organism evidence="19 20">
    <name type="scientific">Candidatus Anaerobiospirillum pullistercoris</name>
    <dbReference type="NCBI Taxonomy" id="2838452"/>
    <lineage>
        <taxon>Bacteria</taxon>
        <taxon>Pseudomonadati</taxon>
        <taxon>Pseudomonadota</taxon>
        <taxon>Gammaproteobacteria</taxon>
        <taxon>Aeromonadales</taxon>
        <taxon>Succinivibrionaceae</taxon>
        <taxon>Anaerobiospirillum</taxon>
    </lineage>
</organism>
<dbReference type="InterPro" id="IPR035937">
    <property type="entry name" value="FPG_N"/>
</dbReference>
<dbReference type="PANTHER" id="PTHR22993">
    <property type="entry name" value="FORMAMIDOPYRIMIDINE-DNA GLYCOSYLASE"/>
    <property type="match status" value="1"/>
</dbReference>
<evidence type="ECO:0000256" key="6">
    <source>
        <dbReference type="ARBA" id="ARBA00022771"/>
    </source>
</evidence>
<dbReference type="GO" id="GO:0140078">
    <property type="term" value="F:class I DNA-(apurinic or apyrimidinic site) endonuclease activity"/>
    <property type="evidence" value="ECO:0007669"/>
    <property type="project" value="UniProtKB-EC"/>
</dbReference>
<proteinExistence type="inferred from homology"/>
<feature type="active site" description="Proton donor" evidence="15">
    <location>
        <position position="3"/>
    </location>
</feature>
<evidence type="ECO:0000256" key="16">
    <source>
        <dbReference type="SAM" id="MobiDB-lite"/>
    </source>
</evidence>
<keyword evidence="9 15" id="KW-0238">DNA-binding</keyword>
<evidence type="ECO:0000256" key="5">
    <source>
        <dbReference type="ARBA" id="ARBA00022763"/>
    </source>
</evidence>
<feature type="binding site" evidence="15">
    <location>
        <position position="109"/>
    </location>
    <ligand>
        <name>DNA</name>
        <dbReference type="ChEBI" id="CHEBI:16991"/>
    </ligand>
</feature>
<dbReference type="GO" id="GO:0034039">
    <property type="term" value="F:8-oxo-7,8-dihydroguanine DNA N-glycosylase activity"/>
    <property type="evidence" value="ECO:0007669"/>
    <property type="project" value="TreeGrafter"/>
</dbReference>
<feature type="active site" description="Proton donor; for beta-elimination activity" evidence="15">
    <location>
        <position position="57"/>
    </location>
</feature>
<evidence type="ECO:0000256" key="8">
    <source>
        <dbReference type="ARBA" id="ARBA00022833"/>
    </source>
</evidence>
<dbReference type="SUPFAM" id="SSF81624">
    <property type="entry name" value="N-terminal domain of MutM-like DNA repair proteins"/>
    <property type="match status" value="1"/>
</dbReference>
<evidence type="ECO:0000259" key="17">
    <source>
        <dbReference type="PROSITE" id="PS51066"/>
    </source>
</evidence>
<feature type="domain" description="FPG-type" evidence="17">
    <location>
        <begin position="238"/>
        <end position="272"/>
    </location>
</feature>
<keyword evidence="6 15" id="KW-0863">Zinc-finger</keyword>
<dbReference type="Gene3D" id="1.10.8.50">
    <property type="match status" value="1"/>
</dbReference>
<dbReference type="SUPFAM" id="SSF57716">
    <property type="entry name" value="Glucocorticoid receptor-like (DNA-binding domain)"/>
    <property type="match status" value="1"/>
</dbReference>
<dbReference type="InterPro" id="IPR010979">
    <property type="entry name" value="Ribosomal_uS13-like_H2TH"/>
</dbReference>
<evidence type="ECO:0000256" key="2">
    <source>
        <dbReference type="ARBA" id="ARBA00009409"/>
    </source>
</evidence>
<comment type="catalytic activity">
    <reaction evidence="1 15">
        <text>Hydrolysis of DNA containing ring-opened 7-methylguanine residues, releasing 2,6-diamino-4-hydroxy-5-(N-methyl)formamidopyrimidine.</text>
        <dbReference type="EC" id="3.2.2.23"/>
    </reaction>
</comment>
<dbReference type="Proteomes" id="UP000886829">
    <property type="component" value="Unassembled WGS sequence"/>
</dbReference>
<dbReference type="PROSITE" id="PS51066">
    <property type="entry name" value="ZF_FPG_2"/>
    <property type="match status" value="1"/>
</dbReference>
<evidence type="ECO:0000313" key="20">
    <source>
        <dbReference type="Proteomes" id="UP000886829"/>
    </source>
</evidence>
<dbReference type="SMART" id="SM00898">
    <property type="entry name" value="Fapy_DNA_glyco"/>
    <property type="match status" value="1"/>
</dbReference>
<feature type="active site" description="Schiff-base intermediate with DNA" evidence="15">
    <location>
        <position position="2"/>
    </location>
</feature>
<comment type="similarity">
    <text evidence="2 15">Belongs to the FPG family.</text>
</comment>
<keyword evidence="8 15" id="KW-0862">Zinc</keyword>
<evidence type="ECO:0000256" key="13">
    <source>
        <dbReference type="ARBA" id="ARBA00023295"/>
    </source>
</evidence>
<dbReference type="EC" id="4.2.99.18" evidence="15"/>
<dbReference type="GO" id="GO:0003684">
    <property type="term" value="F:damaged DNA binding"/>
    <property type="evidence" value="ECO:0007669"/>
    <property type="project" value="InterPro"/>
</dbReference>
<dbReference type="PROSITE" id="PS51068">
    <property type="entry name" value="FPG_CAT"/>
    <property type="match status" value="1"/>
</dbReference>
<evidence type="ECO:0000256" key="9">
    <source>
        <dbReference type="ARBA" id="ARBA00023125"/>
    </source>
</evidence>
<evidence type="ECO:0000256" key="10">
    <source>
        <dbReference type="ARBA" id="ARBA00023204"/>
    </source>
</evidence>
<accession>A0A9D1WDB2</accession>
<evidence type="ECO:0000259" key="18">
    <source>
        <dbReference type="PROSITE" id="PS51068"/>
    </source>
</evidence>
<sequence>MPELPEVEVTKRGVANVLLGHEIVDVFIGSQPLRQPLSPDLLKLKGATVTKIARRGKYIVLSTTQGSLIIHLGMTGHLQIIATSEPRVKHDHFELMLDSAMSVRYNDTRRFGLLLYVPEGEDPYQQKVLSVLGPEPLEADFTPEVLLSRLKKRSCSIKQTLMNSHVVVGVGNIYASEVLFLSHIHPERLARDITPEEAAVLVRNIKEVLTASIASGGTTIRDFEGADGKPGYFVQNLNVYGKAGEACPVCGTAIEHIVQGGRSTYFCPHCQPRFAPTQPEGEPVQSQPKTKAKTK</sequence>
<evidence type="ECO:0000256" key="1">
    <source>
        <dbReference type="ARBA" id="ARBA00001668"/>
    </source>
</evidence>
<name>A0A9D1WDB2_9GAMM</name>
<comment type="subunit">
    <text evidence="3 15">Monomer.</text>
</comment>
<evidence type="ECO:0000256" key="12">
    <source>
        <dbReference type="ARBA" id="ARBA00023268"/>
    </source>
</evidence>
<keyword evidence="7 15" id="KW-0378">Hydrolase</keyword>
<evidence type="ECO:0000256" key="14">
    <source>
        <dbReference type="ARBA" id="ARBA00044632"/>
    </source>
</evidence>
<dbReference type="AlphaFoldDB" id="A0A9D1WDB2"/>
<keyword evidence="5 15" id="KW-0227">DNA damage</keyword>
<dbReference type="Pfam" id="PF06831">
    <property type="entry name" value="H2TH"/>
    <property type="match status" value="1"/>
</dbReference>
<keyword evidence="13 15" id="KW-0326">Glycosidase</keyword>
<evidence type="ECO:0000256" key="4">
    <source>
        <dbReference type="ARBA" id="ARBA00022723"/>
    </source>
</evidence>
<gene>
    <name evidence="15 19" type="primary">mutM</name>
    <name evidence="15" type="synonym">fpg</name>
    <name evidence="19" type="ORF">H9850_04630</name>
</gene>
<protein>
    <recommendedName>
        <fullName evidence="15">Formamidopyrimidine-DNA glycosylase</fullName>
        <shortName evidence="15">Fapy-DNA glycosylase</shortName>
        <ecNumber evidence="15">3.2.2.23</ecNumber>
    </recommendedName>
    <alternativeName>
        <fullName evidence="15">DNA-(apurinic or apyrimidinic site) lyase MutM</fullName>
        <shortName evidence="15">AP lyase MutM</shortName>
        <ecNumber evidence="15">4.2.99.18</ecNumber>
    </alternativeName>
</protein>
<comment type="caution">
    <text evidence="19">The sequence shown here is derived from an EMBL/GenBank/DDBJ whole genome shotgun (WGS) entry which is preliminary data.</text>
</comment>
<comment type="function">
    <text evidence="15">Involved in base excision repair of DNA damaged by oxidation or by mutagenic agents. Acts as DNA glycosylase that recognizes and removes damaged bases. Has a preference for oxidized purines, such as 7,8-dihydro-8-oxoguanine (8-oxoG). Has AP (apurinic/apyrimidinic) lyase activity and introduces nicks in the DNA strand. Cleaves the DNA backbone by beta-delta elimination to generate a single-strand break at the site of the removed base with both 3'- and 5'-phosphates.</text>
</comment>
<reference evidence="19" key="1">
    <citation type="journal article" date="2021" name="PeerJ">
        <title>Extensive microbial diversity within the chicken gut microbiome revealed by metagenomics and culture.</title>
        <authorList>
            <person name="Gilroy R."/>
            <person name="Ravi A."/>
            <person name="Getino M."/>
            <person name="Pursley I."/>
            <person name="Horton D.L."/>
            <person name="Alikhan N.F."/>
            <person name="Baker D."/>
            <person name="Gharbi K."/>
            <person name="Hall N."/>
            <person name="Watson M."/>
            <person name="Adriaenssens E.M."/>
            <person name="Foster-Nyarko E."/>
            <person name="Jarju S."/>
            <person name="Secka A."/>
            <person name="Antonio M."/>
            <person name="Oren A."/>
            <person name="Chaudhuri R.R."/>
            <person name="La Ragione R."/>
            <person name="Hildebrand F."/>
            <person name="Pallen M.J."/>
        </authorList>
    </citation>
    <scope>NUCLEOTIDE SEQUENCE</scope>
    <source>
        <strain evidence="19">USASDec5-558</strain>
    </source>
</reference>
<dbReference type="GO" id="GO:0006284">
    <property type="term" value="P:base-excision repair"/>
    <property type="evidence" value="ECO:0007669"/>
    <property type="project" value="InterPro"/>
</dbReference>
<dbReference type="EC" id="3.2.2.23" evidence="15"/>
<dbReference type="PROSITE" id="PS01242">
    <property type="entry name" value="ZF_FPG_1"/>
    <property type="match status" value="1"/>
</dbReference>
<dbReference type="HAMAP" id="MF_00103">
    <property type="entry name" value="Fapy_DNA_glycosyl"/>
    <property type="match status" value="1"/>
</dbReference>
<dbReference type="InterPro" id="IPR015887">
    <property type="entry name" value="DNA_glyclase_Znf_dom_DNA_BS"/>
</dbReference>
<dbReference type="InterPro" id="IPR000214">
    <property type="entry name" value="Znf_DNA_glyclase/AP_lyase"/>
</dbReference>
<dbReference type="Gene3D" id="3.20.190.10">
    <property type="entry name" value="MutM-like, N-terminal"/>
    <property type="match status" value="1"/>
</dbReference>